<sequence length="69" mass="6734">MVSLGGGVATAAASTAGGANETATTAEPTDEPAKTTDREHGSSNADLIAWALGVLLTLGAGPVVTLLRE</sequence>
<protein>
    <recommendedName>
        <fullName evidence="5">PGF-CTERM protein</fullName>
    </recommendedName>
</protein>
<accession>A0ABD5VAL6</accession>
<keyword evidence="2" id="KW-0472">Membrane</keyword>
<gene>
    <name evidence="3" type="ORF">ACFQGB_00160</name>
</gene>
<organism evidence="3 4">
    <name type="scientific">Halorubellus litoreus</name>
    <dbReference type="NCBI Taxonomy" id="755308"/>
    <lineage>
        <taxon>Archaea</taxon>
        <taxon>Methanobacteriati</taxon>
        <taxon>Methanobacteriota</taxon>
        <taxon>Stenosarchaea group</taxon>
        <taxon>Halobacteria</taxon>
        <taxon>Halobacteriales</taxon>
        <taxon>Halorubellaceae</taxon>
        <taxon>Halorubellus</taxon>
    </lineage>
</organism>
<name>A0ABD5VAL6_9EURY</name>
<evidence type="ECO:0000313" key="3">
    <source>
        <dbReference type="EMBL" id="MFC6951260.1"/>
    </source>
</evidence>
<keyword evidence="2" id="KW-0812">Transmembrane</keyword>
<reference evidence="3 4" key="1">
    <citation type="journal article" date="2019" name="Int. J. Syst. Evol. Microbiol.">
        <title>The Global Catalogue of Microorganisms (GCM) 10K type strain sequencing project: providing services to taxonomists for standard genome sequencing and annotation.</title>
        <authorList>
            <consortium name="The Broad Institute Genomics Platform"/>
            <consortium name="The Broad Institute Genome Sequencing Center for Infectious Disease"/>
            <person name="Wu L."/>
            <person name="Ma J."/>
        </authorList>
    </citation>
    <scope>NUCLEOTIDE SEQUENCE [LARGE SCALE GENOMIC DNA]</scope>
    <source>
        <strain evidence="3 4">GX26</strain>
    </source>
</reference>
<dbReference type="RefSeq" id="WP_336348299.1">
    <property type="nucleotide sequence ID" value="NZ_JAZAQL010000001.1"/>
</dbReference>
<evidence type="ECO:0000313" key="4">
    <source>
        <dbReference type="Proteomes" id="UP001596395"/>
    </source>
</evidence>
<feature type="compositionally biased region" description="Low complexity" evidence="1">
    <location>
        <begin position="9"/>
        <end position="27"/>
    </location>
</feature>
<feature type="transmembrane region" description="Helical" evidence="2">
    <location>
        <begin position="47"/>
        <end position="67"/>
    </location>
</feature>
<feature type="compositionally biased region" description="Basic and acidic residues" evidence="1">
    <location>
        <begin position="31"/>
        <end position="41"/>
    </location>
</feature>
<dbReference type="AlphaFoldDB" id="A0ABD5VAL6"/>
<feature type="region of interest" description="Disordered" evidence="1">
    <location>
        <begin position="1"/>
        <end position="41"/>
    </location>
</feature>
<proteinExistence type="predicted"/>
<evidence type="ECO:0008006" key="5">
    <source>
        <dbReference type="Google" id="ProtNLM"/>
    </source>
</evidence>
<dbReference type="EMBL" id="JBHSXN010000001">
    <property type="protein sequence ID" value="MFC6951260.1"/>
    <property type="molecule type" value="Genomic_DNA"/>
</dbReference>
<keyword evidence="4" id="KW-1185">Reference proteome</keyword>
<keyword evidence="2" id="KW-1133">Transmembrane helix</keyword>
<evidence type="ECO:0000256" key="1">
    <source>
        <dbReference type="SAM" id="MobiDB-lite"/>
    </source>
</evidence>
<dbReference type="Proteomes" id="UP001596395">
    <property type="component" value="Unassembled WGS sequence"/>
</dbReference>
<comment type="caution">
    <text evidence="3">The sequence shown here is derived from an EMBL/GenBank/DDBJ whole genome shotgun (WGS) entry which is preliminary data.</text>
</comment>
<evidence type="ECO:0000256" key="2">
    <source>
        <dbReference type="SAM" id="Phobius"/>
    </source>
</evidence>